<dbReference type="Gene3D" id="1.10.1200.10">
    <property type="entry name" value="ACP-like"/>
    <property type="match status" value="1"/>
</dbReference>
<evidence type="ECO:0000256" key="1">
    <source>
        <dbReference type="ARBA" id="ARBA00022450"/>
    </source>
</evidence>
<dbReference type="PROSITE" id="PS00455">
    <property type="entry name" value="AMP_BINDING"/>
    <property type="match status" value="1"/>
</dbReference>
<dbReference type="InterPro" id="IPR020845">
    <property type="entry name" value="AMP-binding_CS"/>
</dbReference>
<dbReference type="NCBIfam" id="TIGR01733">
    <property type="entry name" value="AA-adenyl-dom"/>
    <property type="match status" value="1"/>
</dbReference>
<protein>
    <submittedName>
        <fullName evidence="6">NRPS-like protein biosynthetic cluster</fullName>
    </submittedName>
</protein>
<dbReference type="FunFam" id="3.30.300.30:FF:000015">
    <property type="entry name" value="Nonribosomal peptide synthase SidD"/>
    <property type="match status" value="1"/>
</dbReference>
<dbReference type="GO" id="GO:0016874">
    <property type="term" value="F:ligase activity"/>
    <property type="evidence" value="ECO:0007669"/>
    <property type="project" value="UniProtKB-KW"/>
</dbReference>
<proteinExistence type="inferred from homology"/>
<dbReference type="SUPFAM" id="SSF47336">
    <property type="entry name" value="ACP-like"/>
    <property type="match status" value="1"/>
</dbReference>
<organism evidence="6 7">
    <name type="scientific">Aspergillus brasiliensis</name>
    <dbReference type="NCBI Taxonomy" id="319629"/>
    <lineage>
        <taxon>Eukaryota</taxon>
        <taxon>Fungi</taxon>
        <taxon>Dikarya</taxon>
        <taxon>Ascomycota</taxon>
        <taxon>Pezizomycotina</taxon>
        <taxon>Eurotiomycetes</taxon>
        <taxon>Eurotiomycetidae</taxon>
        <taxon>Eurotiales</taxon>
        <taxon>Aspergillaceae</taxon>
        <taxon>Aspergillus</taxon>
        <taxon>Aspergillus subgen. Circumdati</taxon>
    </lineage>
</organism>
<dbReference type="SUPFAM" id="SSF56801">
    <property type="entry name" value="Acetyl-CoA synthetase-like"/>
    <property type="match status" value="1"/>
</dbReference>
<dbReference type="InterPro" id="IPR045851">
    <property type="entry name" value="AMP-bd_C_sf"/>
</dbReference>
<evidence type="ECO:0000256" key="4">
    <source>
        <dbReference type="ARBA" id="ARBA00029454"/>
    </source>
</evidence>
<dbReference type="InterPro" id="IPR042099">
    <property type="entry name" value="ANL_N_sf"/>
</dbReference>
<dbReference type="InterPro" id="IPR001242">
    <property type="entry name" value="Condensation_dom"/>
</dbReference>
<dbReference type="InterPro" id="IPR023213">
    <property type="entry name" value="CAT-like_dom_sf"/>
</dbReference>
<dbReference type="SUPFAM" id="SSF52777">
    <property type="entry name" value="CoA-dependent acyltransferases"/>
    <property type="match status" value="1"/>
</dbReference>
<keyword evidence="1" id="KW-0596">Phosphopantetheine</keyword>
<dbReference type="InterPro" id="IPR009081">
    <property type="entry name" value="PP-bd_ACP"/>
</dbReference>
<name>A0A9W5Z584_9EURO</name>
<dbReference type="Pfam" id="PF00501">
    <property type="entry name" value="AMP-binding"/>
    <property type="match status" value="1"/>
</dbReference>
<evidence type="ECO:0000313" key="7">
    <source>
        <dbReference type="Proteomes" id="UP001143548"/>
    </source>
</evidence>
<dbReference type="InterPro" id="IPR010071">
    <property type="entry name" value="AA_adenyl_dom"/>
</dbReference>
<evidence type="ECO:0000256" key="3">
    <source>
        <dbReference type="ARBA" id="ARBA00022598"/>
    </source>
</evidence>
<dbReference type="GO" id="GO:0005737">
    <property type="term" value="C:cytoplasm"/>
    <property type="evidence" value="ECO:0007669"/>
    <property type="project" value="TreeGrafter"/>
</dbReference>
<dbReference type="AlphaFoldDB" id="A0A9W5Z584"/>
<feature type="domain" description="Carrier" evidence="5">
    <location>
        <begin position="593"/>
        <end position="669"/>
    </location>
</feature>
<dbReference type="Proteomes" id="UP001143548">
    <property type="component" value="Unassembled WGS sequence"/>
</dbReference>
<evidence type="ECO:0000259" key="5">
    <source>
        <dbReference type="PROSITE" id="PS50075"/>
    </source>
</evidence>
<dbReference type="InterPro" id="IPR006162">
    <property type="entry name" value="Ppantetheine_attach_site"/>
</dbReference>
<feature type="non-terminal residue" evidence="6">
    <location>
        <position position="1"/>
    </location>
</feature>
<dbReference type="GO" id="GO:0043041">
    <property type="term" value="P:amino acid activation for nonribosomal peptide biosynthetic process"/>
    <property type="evidence" value="ECO:0007669"/>
    <property type="project" value="TreeGrafter"/>
</dbReference>
<accession>A0A9W5Z584</accession>
<keyword evidence="2" id="KW-0597">Phosphoprotein</keyword>
<dbReference type="Pfam" id="PF00550">
    <property type="entry name" value="PP-binding"/>
    <property type="match status" value="1"/>
</dbReference>
<dbReference type="PROSITE" id="PS50075">
    <property type="entry name" value="CARRIER"/>
    <property type="match status" value="1"/>
</dbReference>
<dbReference type="EMBL" id="BROQ01000346">
    <property type="protein sequence ID" value="GKZ27911.1"/>
    <property type="molecule type" value="Genomic_DNA"/>
</dbReference>
<dbReference type="Gene3D" id="3.30.300.30">
    <property type="match status" value="1"/>
</dbReference>
<dbReference type="GO" id="GO:0044550">
    <property type="term" value="P:secondary metabolite biosynthetic process"/>
    <property type="evidence" value="ECO:0007669"/>
    <property type="project" value="TreeGrafter"/>
</dbReference>
<keyword evidence="3" id="KW-0436">Ligase</keyword>
<comment type="caution">
    <text evidence="6">The sequence shown here is derived from an EMBL/GenBank/DDBJ whole genome shotgun (WGS) entry which is preliminary data.</text>
</comment>
<dbReference type="Gene3D" id="3.40.50.12780">
    <property type="entry name" value="N-terminal domain of ligase-like"/>
    <property type="match status" value="1"/>
</dbReference>
<feature type="non-terminal residue" evidence="6">
    <location>
        <position position="824"/>
    </location>
</feature>
<dbReference type="InterPro" id="IPR000873">
    <property type="entry name" value="AMP-dep_synth/lig_dom"/>
</dbReference>
<dbReference type="PANTHER" id="PTHR45527:SF12">
    <property type="entry name" value="NONRIBOSOMAL PEPTIDE SYNTHETASE IVOA"/>
    <property type="match status" value="1"/>
</dbReference>
<dbReference type="CDD" id="cd05918">
    <property type="entry name" value="A_NRPS_SidN3_like"/>
    <property type="match status" value="1"/>
</dbReference>
<dbReference type="InterPro" id="IPR036736">
    <property type="entry name" value="ACP-like_sf"/>
</dbReference>
<comment type="similarity">
    <text evidence="4">Belongs to the NRP synthetase family.</text>
</comment>
<gene>
    <name evidence="6" type="ORF">AbraCBS73388_006657</name>
</gene>
<reference evidence="6" key="1">
    <citation type="submission" date="2022-07" db="EMBL/GenBank/DDBJ databases">
        <title>Taxonomy of Aspergillus series Nigri: significant species reduction supported by multi-species coalescent approaches.</title>
        <authorList>
            <person name="Bian C."/>
            <person name="Kusuya Y."/>
            <person name="Sklenar F."/>
            <person name="D'hooge E."/>
            <person name="Yaguchi T."/>
            <person name="Takahashi H."/>
            <person name="Hubka V."/>
        </authorList>
    </citation>
    <scope>NUCLEOTIDE SEQUENCE</scope>
    <source>
        <strain evidence="6">CBS 733.88</strain>
    </source>
</reference>
<sequence length="824" mass="91075">FEFLIDQLCQSDPDRPVGDLEAFSPNDLREIRALHPENIPSVETSFPAIFAEQVARNPEALAVDSQHGVKLTYAELDRLSDGLARYLISLGLMPQDKVGWCSEKTPWTVVGIVAIAKAGGIFMFLDPSHPPSRRAEILQTGQPRLILAISPHDGLFQYPDAQPVDAVVLVDERLLTELRDQKHGALPDSLQPDSGLYIQFTSGSTGTPKGCLVEHSNFLSSAAIYTHRTNLTQQSRVFQVSSYNFDSSILEMLASLTVGACVCVPREEARSDDDLPGTMNDLAVTWALITPSLARTLLATSVPSLQDLVLAGEALSEVDVKTWAASVRLYNGYGPAECAILTTVNRIVNTDVAPNELGKPLASANWIVCPQDPNKLAPLGAVGELLIEGSIVGRGYLNDSHRTVASFIRPPRWLEQYHSAARSSQKHRVYLTGDLVRYTRDGSISYVGRKDLQVKIRGQRVELGEIEHRLWTHSLVNNAVVVYPTSGRCSRQLVGFLALTRVTSFAQNPDDVTLLPNHVLPTITEDVRIIENSLSSQLPSYMIPTVWVPLSSIPLLVSGKSNRRILLNWLAGLDEPTFTMIVNLGQNESTETRPWSQTEETLRTIWGKVLNLPFERIHLNSSFLRLGGNSISAMQVAGLARKANVDFPLTAVLGSSSLKELATSARAIPKISRAKAPSLVGVPFALSPMQQFYAQVALGEDELSLTTNRQFHYSFPFRLTSHTTVSQLDEAIQRIVKRHPMLRARFQRQQRGNERHSQMITNEVFTSYRLQTHQSSALEDTRSALDASRVSLDIYSGPLLAADLVETETDQVLFFTIHHLVTDM</sequence>
<evidence type="ECO:0000313" key="6">
    <source>
        <dbReference type="EMBL" id="GKZ27911.1"/>
    </source>
</evidence>
<dbReference type="Gene3D" id="3.30.559.10">
    <property type="entry name" value="Chloramphenicol acetyltransferase-like domain"/>
    <property type="match status" value="1"/>
</dbReference>
<dbReference type="PROSITE" id="PS00012">
    <property type="entry name" value="PHOSPHOPANTETHEINE"/>
    <property type="match status" value="1"/>
</dbReference>
<dbReference type="GO" id="GO:0031177">
    <property type="term" value="F:phosphopantetheine binding"/>
    <property type="evidence" value="ECO:0007669"/>
    <property type="project" value="TreeGrafter"/>
</dbReference>
<evidence type="ECO:0000256" key="2">
    <source>
        <dbReference type="ARBA" id="ARBA00022553"/>
    </source>
</evidence>
<dbReference type="PANTHER" id="PTHR45527">
    <property type="entry name" value="NONRIBOSOMAL PEPTIDE SYNTHETASE"/>
    <property type="match status" value="1"/>
</dbReference>
<dbReference type="Pfam" id="PF00668">
    <property type="entry name" value="Condensation"/>
    <property type="match status" value="1"/>
</dbReference>